<keyword evidence="1" id="KW-0378">Hydrolase</keyword>
<evidence type="ECO:0000256" key="1">
    <source>
        <dbReference type="ARBA" id="ARBA00022801"/>
    </source>
</evidence>
<dbReference type="GO" id="GO:0016787">
    <property type="term" value="F:hydrolase activity"/>
    <property type="evidence" value="ECO:0007669"/>
    <property type="project" value="UniProtKB-KW"/>
</dbReference>
<name>H5SJG9_9BACT</name>
<organism evidence="3">
    <name type="scientific">uncultured Acetothermia bacterium</name>
    <dbReference type="NCBI Taxonomy" id="236499"/>
    <lineage>
        <taxon>Bacteria</taxon>
        <taxon>Candidatus Bipolaricaulota</taxon>
        <taxon>environmental samples</taxon>
    </lineage>
</organism>
<dbReference type="PANTHER" id="PTHR48081">
    <property type="entry name" value="AB HYDROLASE SUPERFAMILY PROTEIN C4A8.06C"/>
    <property type="match status" value="1"/>
</dbReference>
<accession>H5SJG9</accession>
<reference evidence="3" key="1">
    <citation type="journal article" date="2005" name="Environ. Microbiol.">
        <title>Genetic and functional properties of uncultivated thermophilic crenarchaeotes from a subsurface gold mine as revealed by analysis of genome fragments.</title>
        <authorList>
            <person name="Nunoura T."/>
            <person name="Hirayama H."/>
            <person name="Takami H."/>
            <person name="Oida H."/>
            <person name="Nishi S."/>
            <person name="Shimamura S."/>
            <person name="Suzuki Y."/>
            <person name="Inagaki F."/>
            <person name="Takai K."/>
            <person name="Nealson K.H."/>
            <person name="Horikoshi K."/>
        </authorList>
    </citation>
    <scope>NUCLEOTIDE SEQUENCE</scope>
</reference>
<reference evidence="3" key="2">
    <citation type="journal article" date="2012" name="PLoS ONE">
        <title>A Deeply Branching Thermophilic Bacterium with an Ancient Acetyl-CoA Pathway Dominates a Subsurface Ecosystem.</title>
        <authorList>
            <person name="Takami H."/>
            <person name="Noguchi H."/>
            <person name="Takaki Y."/>
            <person name="Uchiyama I."/>
            <person name="Toyoda A."/>
            <person name="Nishi S."/>
            <person name="Chee G.-J."/>
            <person name="Arai W."/>
            <person name="Nunoura T."/>
            <person name="Itoh T."/>
            <person name="Hattori M."/>
            <person name="Takai K."/>
        </authorList>
    </citation>
    <scope>NUCLEOTIDE SEQUENCE</scope>
</reference>
<evidence type="ECO:0000259" key="2">
    <source>
        <dbReference type="Pfam" id="PF20434"/>
    </source>
</evidence>
<dbReference type="Pfam" id="PF20434">
    <property type="entry name" value="BD-FAE"/>
    <property type="match status" value="1"/>
</dbReference>
<gene>
    <name evidence="3" type="ORF">HGMM_F36B04C08</name>
</gene>
<dbReference type="SUPFAM" id="SSF53474">
    <property type="entry name" value="alpha/beta-Hydrolases"/>
    <property type="match status" value="1"/>
</dbReference>
<protein>
    <submittedName>
        <fullName evidence="3">Lipase</fullName>
    </submittedName>
</protein>
<dbReference type="AlphaFoldDB" id="H5SJG9"/>
<proteinExistence type="predicted"/>
<feature type="domain" description="BD-FAE-like" evidence="2">
    <location>
        <begin position="50"/>
        <end position="221"/>
    </location>
</feature>
<dbReference type="PANTHER" id="PTHR48081:SF33">
    <property type="entry name" value="KYNURENINE FORMAMIDASE"/>
    <property type="match status" value="1"/>
</dbReference>
<sequence length="278" mass="30398">MRTILSVLIVVILTGVGLSAAQPSPPYSFQVYTNIAYYDGPDAHPVKHRLDLFVPEGLKNAPVLIFVHGGGWTSGDKNLYSFIGRAFAEQGFATAVINYRLSPQVQHPAHIEDVARAFSWVHTNIAQYGGNPEKIFVMGHSAGGHLVALLALDEKYLQAHGLTLAAIKGVIPISGVYDVTEAFTLYRSVFGADPQQRQDASPITHVGPNKPPFSILYAQFDFPGLGTQAQQLLALLRQHENEATITEIPNRDHVTIITNIGAPNDQTTQEILKFLQNH</sequence>
<dbReference type="InterPro" id="IPR049492">
    <property type="entry name" value="BD-FAE-like_dom"/>
</dbReference>
<dbReference type="Gene3D" id="3.40.50.1820">
    <property type="entry name" value="alpha/beta hydrolase"/>
    <property type="match status" value="1"/>
</dbReference>
<dbReference type="InterPro" id="IPR050300">
    <property type="entry name" value="GDXG_lipolytic_enzyme"/>
</dbReference>
<dbReference type="InterPro" id="IPR029058">
    <property type="entry name" value="AB_hydrolase_fold"/>
</dbReference>
<evidence type="ECO:0000313" key="3">
    <source>
        <dbReference type="EMBL" id="BAL56305.1"/>
    </source>
</evidence>
<dbReference type="EMBL" id="AP011743">
    <property type="protein sequence ID" value="BAL56305.1"/>
    <property type="molecule type" value="Genomic_DNA"/>
</dbReference>